<feature type="region of interest" description="Disordered" evidence="9">
    <location>
        <begin position="508"/>
        <end position="556"/>
    </location>
</feature>
<comment type="subcellular location">
    <subcellularLocation>
        <location evidence="1">Cell membrane</location>
        <topology evidence="1">Multi-pass membrane protein</topology>
    </subcellularLocation>
</comment>
<dbReference type="AlphaFoldDB" id="A0A1P8UAW2"/>
<evidence type="ECO:0000256" key="8">
    <source>
        <dbReference type="ARBA" id="ARBA00023136"/>
    </source>
</evidence>
<keyword evidence="8 10" id="KW-0472">Membrane</keyword>
<dbReference type="KEGG" id="maur:BOH66_13890"/>
<dbReference type="Pfam" id="PF02706">
    <property type="entry name" value="Wzz"/>
    <property type="match status" value="1"/>
</dbReference>
<feature type="compositionally biased region" description="Acidic residues" evidence="9">
    <location>
        <begin position="512"/>
        <end position="524"/>
    </location>
</feature>
<dbReference type="Gene3D" id="3.40.50.300">
    <property type="entry name" value="P-loop containing nucleotide triphosphate hydrolases"/>
    <property type="match status" value="1"/>
</dbReference>
<dbReference type="RefSeq" id="WP_076691594.1">
    <property type="nucleotide sequence ID" value="NZ_CP018762.1"/>
</dbReference>
<dbReference type="CDD" id="cd05387">
    <property type="entry name" value="BY-kinase"/>
    <property type="match status" value="1"/>
</dbReference>
<protein>
    <recommendedName>
        <fullName evidence="11">Polysaccharide chain length determinant N-terminal domain-containing protein</fullName>
    </recommendedName>
</protein>
<feature type="transmembrane region" description="Helical" evidence="10">
    <location>
        <begin position="219"/>
        <end position="240"/>
    </location>
</feature>
<dbReference type="OrthoDB" id="9812433at2"/>
<evidence type="ECO:0000256" key="6">
    <source>
        <dbReference type="ARBA" id="ARBA00022840"/>
    </source>
</evidence>
<proteinExistence type="inferred from homology"/>
<keyword evidence="7 10" id="KW-1133">Transmembrane helix</keyword>
<evidence type="ECO:0000259" key="11">
    <source>
        <dbReference type="Pfam" id="PF02706"/>
    </source>
</evidence>
<reference evidence="12 13" key="1">
    <citation type="submission" date="2016-12" db="EMBL/GenBank/DDBJ databases">
        <title>Complete genome sequence of Microbacterium aurum KACC 15219.</title>
        <authorList>
            <person name="Jung Y."/>
            <person name="Shin J.-H."/>
            <person name="Lee Y.-J."/>
            <person name="Yi H."/>
            <person name="Bahn Y.-S."/>
            <person name="Kim J.F."/>
            <person name="Lee D.-W."/>
        </authorList>
    </citation>
    <scope>NUCLEOTIDE SEQUENCE [LARGE SCALE GENOMIC DNA]</scope>
    <source>
        <strain evidence="12 13">KACC 15219</strain>
    </source>
</reference>
<keyword evidence="6" id="KW-0067">ATP-binding</keyword>
<feature type="compositionally biased region" description="Basic and acidic residues" evidence="9">
    <location>
        <begin position="528"/>
        <end position="538"/>
    </location>
</feature>
<keyword evidence="3" id="KW-1003">Cell membrane</keyword>
<evidence type="ECO:0000256" key="5">
    <source>
        <dbReference type="ARBA" id="ARBA00022741"/>
    </source>
</evidence>
<evidence type="ECO:0000256" key="3">
    <source>
        <dbReference type="ARBA" id="ARBA00022475"/>
    </source>
</evidence>
<dbReference type="InterPro" id="IPR027417">
    <property type="entry name" value="P-loop_NTPase"/>
</dbReference>
<comment type="similarity">
    <text evidence="2">Belongs to the CpsC/CapA family.</text>
</comment>
<dbReference type="PANTHER" id="PTHR32309:SF13">
    <property type="entry name" value="FERRIC ENTEROBACTIN TRANSPORT PROTEIN FEPE"/>
    <property type="match status" value="1"/>
</dbReference>
<dbReference type="GO" id="GO:0005886">
    <property type="term" value="C:plasma membrane"/>
    <property type="evidence" value="ECO:0007669"/>
    <property type="project" value="UniProtKB-SubCell"/>
</dbReference>
<dbReference type="Proteomes" id="UP000187185">
    <property type="component" value="Chromosome"/>
</dbReference>
<keyword evidence="5" id="KW-0547">Nucleotide-binding</keyword>
<evidence type="ECO:0000256" key="7">
    <source>
        <dbReference type="ARBA" id="ARBA00022989"/>
    </source>
</evidence>
<evidence type="ECO:0000313" key="12">
    <source>
        <dbReference type="EMBL" id="APZ35216.1"/>
    </source>
</evidence>
<name>A0A1P8UAW2_9MICO</name>
<dbReference type="STRING" id="36805.BOH66_13890"/>
<evidence type="ECO:0000256" key="4">
    <source>
        <dbReference type="ARBA" id="ARBA00022692"/>
    </source>
</evidence>
<evidence type="ECO:0000256" key="10">
    <source>
        <dbReference type="SAM" id="Phobius"/>
    </source>
</evidence>
<evidence type="ECO:0000256" key="2">
    <source>
        <dbReference type="ARBA" id="ARBA00006683"/>
    </source>
</evidence>
<dbReference type="InterPro" id="IPR005702">
    <property type="entry name" value="Wzc-like_C"/>
</dbReference>
<keyword evidence="4 10" id="KW-0812">Transmembrane</keyword>
<dbReference type="PANTHER" id="PTHR32309">
    <property type="entry name" value="TYROSINE-PROTEIN KINASE"/>
    <property type="match status" value="1"/>
</dbReference>
<evidence type="ECO:0000313" key="13">
    <source>
        <dbReference type="Proteomes" id="UP000187185"/>
    </source>
</evidence>
<gene>
    <name evidence="12" type="ORF">BOH66_13890</name>
</gene>
<evidence type="ECO:0000256" key="1">
    <source>
        <dbReference type="ARBA" id="ARBA00004651"/>
    </source>
</evidence>
<accession>A0A1P8UAW2</accession>
<dbReference type="NCBIfam" id="TIGR01007">
    <property type="entry name" value="eps_fam"/>
    <property type="match status" value="1"/>
</dbReference>
<dbReference type="EMBL" id="CP018762">
    <property type="protein sequence ID" value="APZ35216.1"/>
    <property type="molecule type" value="Genomic_DNA"/>
</dbReference>
<feature type="domain" description="Polysaccharide chain length determinant N-terminal" evidence="11">
    <location>
        <begin position="2"/>
        <end position="83"/>
    </location>
</feature>
<dbReference type="InterPro" id="IPR003856">
    <property type="entry name" value="LPS_length_determ_N"/>
</dbReference>
<dbReference type="SUPFAM" id="SSF52540">
    <property type="entry name" value="P-loop containing nucleoside triphosphate hydrolases"/>
    <property type="match status" value="1"/>
</dbReference>
<organism evidence="12 13">
    <name type="scientific">Microbacterium aurum</name>
    <dbReference type="NCBI Taxonomy" id="36805"/>
    <lineage>
        <taxon>Bacteria</taxon>
        <taxon>Bacillati</taxon>
        <taxon>Actinomycetota</taxon>
        <taxon>Actinomycetes</taxon>
        <taxon>Micrococcales</taxon>
        <taxon>Microbacteriaceae</taxon>
        <taxon>Microbacterium</taxon>
    </lineage>
</organism>
<evidence type="ECO:0000256" key="9">
    <source>
        <dbReference type="SAM" id="MobiDB-lite"/>
    </source>
</evidence>
<sequence>MTLRQILNVLWKRAWMVALVAAVAAAAAAGYLAIRDVTYTSEGSLRLNTLVTDATSTGEIGGVVVDLEVETVTSPDVLDAAASALGEPSGEVLTSAVSASLDDTASTGRLYITAQGMSPEVSQERAAAVMSAYSAYVVTQVDTALSTLTQRHQAAIEQAQELQRQLTANPENVIASTNLTLALSRMSMTQSAIDELTAAADPTSVVREPTPGVTADPSVLTTLLLAIVTGLVLGMGVVLIRDQFDNRLRSIDEIKRLTRVPGLGELGWDRSVRRLDPPLPVAGRQRTDLSEGLRSLRASIQVLVPRQQSVVVITSVEPGDGKSFVSANLALAWARAGKKVIVVGGDLRRPDLSRYFGDAADGEGLAELLDKQGVEGDPTIDDVASRLNATDYPGLQVLPSGAEPIDPADLLAGPRLARVFGHLRDLADVVVIDSPPAMGLADAALLTAHSDGAVVIASVRRTDRTLLTEAVGGLEATGGVVLGVVVNRGTRKLPKTYAVYYLQRGASRGRDDSDETEHDPDSDGEVLIPERDRIREVTVPEVSGRRALGVRPQETA</sequence>
<keyword evidence="13" id="KW-1185">Reference proteome</keyword>
<dbReference type="InterPro" id="IPR050445">
    <property type="entry name" value="Bact_polysacc_biosynth/exp"/>
</dbReference>
<dbReference type="GO" id="GO:0005524">
    <property type="term" value="F:ATP binding"/>
    <property type="evidence" value="ECO:0007669"/>
    <property type="project" value="UniProtKB-KW"/>
</dbReference>